<feature type="disulfide bond" evidence="9">
    <location>
        <begin position="164"/>
        <end position="187"/>
    </location>
</feature>
<keyword evidence="3" id="KW-0677">Repeat</keyword>
<comment type="caution">
    <text evidence="12">Lacks conserved residue(s) required for the propagation of feature annotation.</text>
</comment>
<feature type="disulfide bond" evidence="9">
    <location>
        <begin position="418"/>
        <end position="472"/>
    </location>
</feature>
<keyword evidence="1 13" id="KW-0645">Protease</keyword>
<keyword evidence="5 13" id="KW-0720">Serine protease</keyword>
<evidence type="ECO:0000256" key="10">
    <source>
        <dbReference type="PIRSR" id="PIRSR001155-3"/>
    </source>
</evidence>
<dbReference type="PIRSF" id="PIRSF001155">
    <property type="entry name" value="C1r_C1s_MASP"/>
    <property type="match status" value="1"/>
</dbReference>
<dbReference type="InterPro" id="IPR035914">
    <property type="entry name" value="Sperma_CUB_dom_sf"/>
</dbReference>
<keyword evidence="6 9" id="KW-1015">Disulfide bond</keyword>
<reference evidence="16" key="2">
    <citation type="submission" date="2025-09" db="UniProtKB">
        <authorList>
            <consortium name="Ensembl"/>
        </authorList>
    </citation>
    <scope>IDENTIFICATION</scope>
</reference>
<dbReference type="AlphaFoldDB" id="A0A673Z4M8"/>
<feature type="disulfide bond" evidence="12">
    <location>
        <begin position="382"/>
        <end position="400"/>
    </location>
</feature>
<dbReference type="FunFam" id="4.10.400.10:FF:000034">
    <property type="entry name" value="Low-density lipoprotein receptor-related protein 2"/>
    <property type="match status" value="1"/>
</dbReference>
<sequence>MHLSASQFGNTFLTLSSLLISHFPFPSPPSSLLFSLLPPPLTPPLFSLSHPPFSPGTDPRMARNPRAGDFSLACELTRENPQPCWATVLMSVHLLMSSVMLLISCPSDFECFFRLEAGTLIQSFQSPGFPDQYPAQSRCQWQIRAPEQNAISVRFTHFHIEDDCSDDFVSIYDSLSPDESQAITHKCGQRPPSNPLEVVSSSNIMLINLVTDSAVQRPGFNAEYSIIPLTTSKSCGGVLSDAQGNFSSPHYPSFYPPALDCKWTIEVPAGKQVRVKFTMFRMKEPRVDVRVCRIYTVIPSHSFCHSLSIFLSPPSLSFASSPRLPPSFFIPSVLLLCAACPNQFACGSGFCIKKELHCDGWNDCGDMSDEINCKCEKDQFACDNGMCKPKYWVCDRVNDCGDESDEKHCSCAKNEWRCGDGTCLPQDVVCDTKTDCVDGSDEASCTVTPGICSEISFKCKNEACVNKVNAECDRVKDCTDESDEEGCDCGVRPYKLNRIVGGENAQLGEWPWQVSLHFQTHGHVCGASIISNRWLLSAAHCFKTISPENHVASNWQTYSGMQDQYKQDTVQRSSVKTIITHPDYNQMTYDYDIALLELSQPLEFTNTIHPICLPARSHLFPAGMSCWVTGWGTLREGGAIARLLQKAEVKIINDTVCNVVTEGQVTSRMLCSGFLSGGVDACQGDSGGPLVCFEESGMWFQAGIVSWGEGCARRNKPGVYSRVTKLRDWIRKNTGV</sequence>
<dbReference type="FunFam" id="2.40.10.10:FF:000003">
    <property type="entry name" value="Transmembrane serine protease 3"/>
    <property type="match status" value="1"/>
</dbReference>
<dbReference type="GO" id="GO:0004252">
    <property type="term" value="F:serine-type endopeptidase activity"/>
    <property type="evidence" value="ECO:0007669"/>
    <property type="project" value="InterPro"/>
</dbReference>
<feature type="disulfide bond" evidence="12">
    <location>
        <begin position="411"/>
        <end position="423"/>
    </location>
</feature>
<keyword evidence="17" id="KW-1185">Reference proteome</keyword>
<dbReference type="InterPro" id="IPR043504">
    <property type="entry name" value="Peptidase_S1_PA_chymotrypsin"/>
</dbReference>
<keyword evidence="11" id="KW-0479">Metal-binding</keyword>
<feature type="disulfide bond" evidence="12">
    <location>
        <begin position="452"/>
        <end position="464"/>
    </location>
</feature>
<evidence type="ECO:0000256" key="1">
    <source>
        <dbReference type="ARBA" id="ARBA00022670"/>
    </source>
</evidence>
<evidence type="ECO:0000256" key="3">
    <source>
        <dbReference type="ARBA" id="ARBA00022737"/>
    </source>
</evidence>
<evidence type="ECO:0000256" key="4">
    <source>
        <dbReference type="ARBA" id="ARBA00022801"/>
    </source>
</evidence>
<feature type="binding site" evidence="11">
    <location>
        <position position="200"/>
    </location>
    <ligand>
        <name>Ca(2+)</name>
        <dbReference type="ChEBI" id="CHEBI:29108"/>
        <label>1</label>
    </ligand>
</feature>
<dbReference type="PANTHER" id="PTHR24252:SF17">
    <property type="entry name" value="SUPPRESSOR OF TUMORIGENICITY 14 PROTEIN HOMOLOG-RELATED"/>
    <property type="match status" value="1"/>
</dbReference>
<feature type="binding site" evidence="11">
    <location>
        <position position="161"/>
    </location>
    <ligand>
        <name>Ca(2+)</name>
        <dbReference type="ChEBI" id="CHEBI:29108"/>
        <label>1</label>
    </ligand>
</feature>
<feature type="disulfide bond" evidence="12">
    <location>
        <begin position="472"/>
        <end position="487"/>
    </location>
</feature>
<gene>
    <name evidence="16" type="primary">ST14</name>
    <name evidence="16" type="synonym">LOC115176413</name>
</gene>
<keyword evidence="4 13" id="KW-0378">Hydrolase</keyword>
<feature type="active site" description="Charge relay system" evidence="8">
    <location>
        <position position="592"/>
    </location>
</feature>
<keyword evidence="10" id="KW-0597">Phosphoprotein</keyword>
<keyword evidence="2" id="KW-0732">Signal</keyword>
<dbReference type="InterPro" id="IPR024175">
    <property type="entry name" value="Pept_S1A_C1r/C1S/mannan-bd"/>
</dbReference>
<feature type="domain" description="CUB" evidence="14">
    <location>
        <begin position="111"/>
        <end position="227"/>
    </location>
</feature>
<organism evidence="16 17">
    <name type="scientific">Salmo trutta</name>
    <name type="common">Brown trout</name>
    <dbReference type="NCBI Taxonomy" id="8032"/>
    <lineage>
        <taxon>Eukaryota</taxon>
        <taxon>Metazoa</taxon>
        <taxon>Chordata</taxon>
        <taxon>Craniata</taxon>
        <taxon>Vertebrata</taxon>
        <taxon>Euteleostomi</taxon>
        <taxon>Actinopterygii</taxon>
        <taxon>Neopterygii</taxon>
        <taxon>Teleostei</taxon>
        <taxon>Protacanthopterygii</taxon>
        <taxon>Salmoniformes</taxon>
        <taxon>Salmonidae</taxon>
        <taxon>Salmoninae</taxon>
        <taxon>Salmo</taxon>
    </lineage>
</organism>
<dbReference type="InterPro" id="IPR002172">
    <property type="entry name" value="LDrepeatLR_classA_rpt"/>
</dbReference>
<evidence type="ECO:0000256" key="5">
    <source>
        <dbReference type="ARBA" id="ARBA00022825"/>
    </source>
</evidence>
<dbReference type="Pfam" id="PF00089">
    <property type="entry name" value="Trypsin"/>
    <property type="match status" value="1"/>
</dbReference>
<feature type="disulfide bond" evidence="12">
    <location>
        <begin position="394"/>
        <end position="409"/>
    </location>
</feature>
<dbReference type="PROSITE" id="PS50068">
    <property type="entry name" value="LDLRA_2"/>
    <property type="match status" value="4"/>
</dbReference>
<keyword evidence="11" id="KW-0106">Calcium</keyword>
<accession>A0A673Z4M8</accession>
<proteinExistence type="predicted"/>
<dbReference type="InterPro" id="IPR001254">
    <property type="entry name" value="Trypsin_dom"/>
</dbReference>
<evidence type="ECO:0000256" key="9">
    <source>
        <dbReference type="PIRSR" id="PIRSR001155-2"/>
    </source>
</evidence>
<reference evidence="16" key="1">
    <citation type="submission" date="2025-08" db="UniProtKB">
        <authorList>
            <consortium name="Ensembl"/>
        </authorList>
    </citation>
    <scope>IDENTIFICATION</scope>
</reference>
<dbReference type="GO" id="GO:0005576">
    <property type="term" value="C:extracellular region"/>
    <property type="evidence" value="ECO:0007669"/>
    <property type="project" value="InterPro"/>
</dbReference>
<dbReference type="CDD" id="cd00112">
    <property type="entry name" value="LDLa"/>
    <property type="match status" value="4"/>
</dbReference>
<feature type="disulfide bond" evidence="9">
    <location>
        <begin position="657"/>
        <end position="671"/>
    </location>
</feature>
<evidence type="ECO:0000256" key="11">
    <source>
        <dbReference type="PIRSR" id="PIRSR001155-4"/>
    </source>
</evidence>
<dbReference type="SUPFAM" id="SSF50494">
    <property type="entry name" value="Trypsin-like serine proteases"/>
    <property type="match status" value="1"/>
</dbReference>
<evidence type="ECO:0000313" key="16">
    <source>
        <dbReference type="Ensembl" id="ENSSTUP00000041560.1"/>
    </source>
</evidence>
<dbReference type="SMART" id="SM00192">
    <property type="entry name" value="LDLa"/>
    <property type="match status" value="4"/>
</dbReference>
<dbReference type="SMART" id="SM00020">
    <property type="entry name" value="Tryp_SPc"/>
    <property type="match status" value="1"/>
</dbReference>
<dbReference type="GeneTree" id="ENSGT00940000155418"/>
<evidence type="ECO:0000313" key="17">
    <source>
        <dbReference type="Proteomes" id="UP000472277"/>
    </source>
</evidence>
<feature type="active site" description="Charge relay system" evidence="8">
    <location>
        <position position="540"/>
    </location>
</feature>
<dbReference type="SUPFAM" id="SSF57424">
    <property type="entry name" value="LDL receptor-like module"/>
    <property type="match status" value="3"/>
</dbReference>
<dbReference type="CDD" id="cd00041">
    <property type="entry name" value="CUB"/>
    <property type="match status" value="2"/>
</dbReference>
<feature type="disulfide bond" evidence="12">
    <location>
        <begin position="418"/>
        <end position="436"/>
    </location>
</feature>
<dbReference type="PROSITE" id="PS00135">
    <property type="entry name" value="TRYPSIN_SER"/>
    <property type="match status" value="1"/>
</dbReference>
<dbReference type="PANTHER" id="PTHR24252">
    <property type="entry name" value="ACROSIN-RELATED"/>
    <property type="match status" value="1"/>
</dbReference>
<feature type="active site" description="Charge relay system" evidence="8">
    <location>
        <position position="686"/>
    </location>
</feature>
<evidence type="ECO:0000259" key="15">
    <source>
        <dbReference type="PROSITE" id="PS50240"/>
    </source>
</evidence>
<name>A0A673Z4M8_SALTR</name>
<dbReference type="InterPro" id="IPR000859">
    <property type="entry name" value="CUB_dom"/>
</dbReference>
<feature type="domain" description="CUB" evidence="14">
    <location>
        <begin position="235"/>
        <end position="292"/>
    </location>
</feature>
<dbReference type="Ensembl" id="ENSSTUT00000043410.1">
    <property type="protein sequence ID" value="ENSSTUP00000041560.1"/>
    <property type="gene ID" value="ENSSTUG00000017493.1"/>
</dbReference>
<dbReference type="GO" id="GO:0007340">
    <property type="term" value="P:acrosome reaction"/>
    <property type="evidence" value="ECO:0007669"/>
    <property type="project" value="TreeGrafter"/>
</dbReference>
<dbReference type="InterPro" id="IPR036055">
    <property type="entry name" value="LDL_receptor-like_sf"/>
</dbReference>
<dbReference type="InterPro" id="IPR033116">
    <property type="entry name" value="TRYPSIN_SER"/>
</dbReference>
<dbReference type="GO" id="GO:0046872">
    <property type="term" value="F:metal ion binding"/>
    <property type="evidence" value="ECO:0007669"/>
    <property type="project" value="UniProtKB-KW"/>
</dbReference>
<dbReference type="Gene3D" id="4.10.400.10">
    <property type="entry name" value="Low-density Lipoprotein Receptor"/>
    <property type="match status" value="4"/>
</dbReference>
<dbReference type="Gene3D" id="2.60.120.290">
    <property type="entry name" value="Spermadhesin, CUB domain"/>
    <property type="match status" value="2"/>
</dbReference>
<dbReference type="PROSITE" id="PS01209">
    <property type="entry name" value="LDLRA_1"/>
    <property type="match status" value="2"/>
</dbReference>
<feature type="disulfide bond" evidence="12">
    <location>
        <begin position="375"/>
        <end position="387"/>
    </location>
</feature>
<evidence type="ECO:0000256" key="7">
    <source>
        <dbReference type="ARBA" id="ARBA00023180"/>
    </source>
</evidence>
<dbReference type="Proteomes" id="UP000472277">
    <property type="component" value="Chromosome 37"/>
</dbReference>
<protein>
    <submittedName>
        <fullName evidence="16">ST14 transmembrane serine protease matriptase</fullName>
    </submittedName>
</protein>
<dbReference type="PROSITE" id="PS00134">
    <property type="entry name" value="TRYPSIN_HIS"/>
    <property type="match status" value="1"/>
</dbReference>
<feature type="disulfide bond" evidence="12">
    <location>
        <begin position="358"/>
        <end position="373"/>
    </location>
</feature>
<dbReference type="FunFam" id="4.10.400.10:FF:000065">
    <property type="entry name" value="Transmembrane protease serine 7"/>
    <property type="match status" value="1"/>
</dbReference>
<feature type="modified residue" description="Phosphoserine; by CK2" evidence="10">
    <location>
        <position position="247"/>
    </location>
</feature>
<dbReference type="Pfam" id="PF00057">
    <property type="entry name" value="Ldl_recept_a"/>
    <property type="match status" value="3"/>
</dbReference>
<feature type="disulfide bond" evidence="9">
    <location>
        <begin position="235"/>
        <end position="261"/>
    </location>
</feature>
<dbReference type="Pfam" id="PF00431">
    <property type="entry name" value="CUB"/>
    <property type="match status" value="2"/>
</dbReference>
<feature type="disulfide bond" evidence="12">
    <location>
        <begin position="430"/>
        <end position="445"/>
    </location>
</feature>
<dbReference type="PRINTS" id="PR00261">
    <property type="entry name" value="LDLRECEPTOR"/>
</dbReference>
<evidence type="ECO:0000256" key="8">
    <source>
        <dbReference type="PIRSR" id="PIRSR001155-1"/>
    </source>
</evidence>
<dbReference type="InterPro" id="IPR018114">
    <property type="entry name" value="TRYPSIN_HIS"/>
</dbReference>
<feature type="disulfide bond" evidence="9">
    <location>
        <begin position="387"/>
        <end position="411"/>
    </location>
</feature>
<dbReference type="PROSITE" id="PS01180">
    <property type="entry name" value="CUB"/>
    <property type="match status" value="2"/>
</dbReference>
<dbReference type="GO" id="GO:0006508">
    <property type="term" value="P:proteolysis"/>
    <property type="evidence" value="ECO:0007669"/>
    <property type="project" value="UniProtKB-KW"/>
</dbReference>
<dbReference type="CDD" id="cd00190">
    <property type="entry name" value="Tryp_SPc"/>
    <property type="match status" value="1"/>
</dbReference>
<dbReference type="SMART" id="SM00042">
    <property type="entry name" value="CUB"/>
    <property type="match status" value="2"/>
</dbReference>
<feature type="domain" description="Peptidase S1" evidence="15">
    <location>
        <begin position="499"/>
        <end position="735"/>
    </location>
</feature>
<dbReference type="InterPro" id="IPR023415">
    <property type="entry name" value="LDLR_class-A_CS"/>
</dbReference>
<feature type="disulfide bond" description="Interchain (between heavy and light chains)" evidence="9">
    <location>
        <begin position="489"/>
        <end position="612"/>
    </location>
</feature>
<keyword evidence="7" id="KW-0325">Glycoprotein</keyword>
<dbReference type="GO" id="GO:0006956">
    <property type="term" value="P:complement activation"/>
    <property type="evidence" value="ECO:0007669"/>
    <property type="project" value="InterPro"/>
</dbReference>
<feature type="disulfide bond" evidence="9">
    <location>
        <begin position="682"/>
        <end position="711"/>
    </location>
</feature>
<feature type="disulfide bond" evidence="12">
    <location>
        <begin position="346"/>
        <end position="364"/>
    </location>
</feature>
<dbReference type="PROSITE" id="PS50240">
    <property type="entry name" value="TRYPSIN_DOM"/>
    <property type="match status" value="1"/>
</dbReference>
<evidence type="ECO:0000256" key="13">
    <source>
        <dbReference type="RuleBase" id="RU363034"/>
    </source>
</evidence>
<feature type="binding site" evidence="11">
    <location>
        <position position="167"/>
    </location>
    <ligand>
        <name>Ca(2+)</name>
        <dbReference type="ChEBI" id="CHEBI:29108"/>
        <label>1</label>
    </ligand>
</feature>
<dbReference type="FunFam" id="2.60.120.290:FF:000005">
    <property type="entry name" value="Procollagen C-endopeptidase enhancer 1"/>
    <property type="match status" value="1"/>
</dbReference>
<dbReference type="SUPFAM" id="SSF49854">
    <property type="entry name" value="Spermadhesin, CUB domain"/>
    <property type="match status" value="2"/>
</dbReference>
<evidence type="ECO:0000256" key="12">
    <source>
        <dbReference type="PROSITE-ProRule" id="PRU00124"/>
    </source>
</evidence>
<evidence type="ECO:0000259" key="14">
    <source>
        <dbReference type="PROSITE" id="PS01180"/>
    </source>
</evidence>
<evidence type="ECO:0000256" key="2">
    <source>
        <dbReference type="ARBA" id="ARBA00022729"/>
    </source>
</evidence>
<evidence type="ECO:0000256" key="6">
    <source>
        <dbReference type="ARBA" id="ARBA00023157"/>
    </source>
</evidence>
<dbReference type="Gene3D" id="2.40.10.10">
    <property type="entry name" value="Trypsin-like serine proteases"/>
    <property type="match status" value="2"/>
</dbReference>
<dbReference type="InterPro" id="IPR009003">
    <property type="entry name" value="Peptidase_S1_PA"/>
</dbReference>